<accession>A0A2T0Q0I1</accession>
<evidence type="ECO:0000256" key="2">
    <source>
        <dbReference type="ARBA" id="ARBA00022630"/>
    </source>
</evidence>
<dbReference type="Gene3D" id="3.50.50.60">
    <property type="entry name" value="FAD/NAD(P)-binding domain"/>
    <property type="match status" value="1"/>
</dbReference>
<evidence type="ECO:0000256" key="5">
    <source>
        <dbReference type="ARBA" id="ARBA00023033"/>
    </source>
</evidence>
<evidence type="ECO:0000313" key="8">
    <source>
        <dbReference type="Proteomes" id="UP000237846"/>
    </source>
</evidence>
<dbReference type="AlphaFoldDB" id="A0A2T0Q0I1"/>
<dbReference type="EMBL" id="PVZC01000006">
    <property type="protein sequence ID" value="PRX97299.1"/>
    <property type="molecule type" value="Genomic_DNA"/>
</dbReference>
<dbReference type="PANTHER" id="PTHR13789:SF318">
    <property type="entry name" value="GERANYLGERANYL DIPHOSPHATE REDUCTASE"/>
    <property type="match status" value="1"/>
</dbReference>
<protein>
    <submittedName>
        <fullName evidence="7">Salicylate hydroxylase</fullName>
    </submittedName>
</protein>
<organism evidence="7 8">
    <name type="scientific">Allonocardiopsis opalescens</name>
    <dbReference type="NCBI Taxonomy" id="1144618"/>
    <lineage>
        <taxon>Bacteria</taxon>
        <taxon>Bacillati</taxon>
        <taxon>Actinomycetota</taxon>
        <taxon>Actinomycetes</taxon>
        <taxon>Streptosporangiales</taxon>
        <taxon>Allonocardiopsis</taxon>
    </lineage>
</organism>
<proteinExistence type="predicted"/>
<dbReference type="SUPFAM" id="SSF51905">
    <property type="entry name" value="FAD/NAD(P)-binding domain"/>
    <property type="match status" value="1"/>
</dbReference>
<gene>
    <name evidence="7" type="ORF">CLV72_106336</name>
</gene>
<dbReference type="GO" id="GO:0071949">
    <property type="term" value="F:FAD binding"/>
    <property type="evidence" value="ECO:0007669"/>
    <property type="project" value="InterPro"/>
</dbReference>
<dbReference type="PANTHER" id="PTHR13789">
    <property type="entry name" value="MONOOXYGENASE"/>
    <property type="match status" value="1"/>
</dbReference>
<dbReference type="InterPro" id="IPR036188">
    <property type="entry name" value="FAD/NAD-bd_sf"/>
</dbReference>
<dbReference type="InterPro" id="IPR050493">
    <property type="entry name" value="FAD-dep_Monooxygenase_BioMet"/>
</dbReference>
<name>A0A2T0Q0I1_9ACTN</name>
<dbReference type="PRINTS" id="PR00420">
    <property type="entry name" value="RNGMNOXGNASE"/>
</dbReference>
<evidence type="ECO:0000259" key="6">
    <source>
        <dbReference type="Pfam" id="PF01494"/>
    </source>
</evidence>
<dbReference type="Pfam" id="PF01494">
    <property type="entry name" value="FAD_binding_3"/>
    <property type="match status" value="1"/>
</dbReference>
<evidence type="ECO:0000313" key="7">
    <source>
        <dbReference type="EMBL" id="PRX97299.1"/>
    </source>
</evidence>
<comment type="caution">
    <text evidence="7">The sequence shown here is derived from an EMBL/GenBank/DDBJ whole genome shotgun (WGS) entry which is preliminary data.</text>
</comment>
<dbReference type="SUPFAM" id="SSF54373">
    <property type="entry name" value="FAD-linked reductases, C-terminal domain"/>
    <property type="match status" value="1"/>
</dbReference>
<dbReference type="RefSeq" id="WP_106249260.1">
    <property type="nucleotide sequence ID" value="NZ_PVZC01000006.1"/>
</dbReference>
<sequence>MTSADEILIVGGGIGGLATALALTRTGRRARVLERAAEFGEIGAGLQLAPNATRLLEHLGVLDEVISAGVQPRRLVFRSAVSGEELTSLPLDADFEKRYGGPYVVVHRGDLLGILLEACRRAGVELHTSAHVTGVDNLDEAGQVTLADGSTRRGAAVVAADGVRSQIRRRFSADEPVGSGYVAYRGTIPAEQAHDHLHPTDVVLWIGPGIHYVHYPLRSGTLYNQVAVFRSPGYAAGEAEWGTPEELDAAFASAVPHIREGLTTLWRDRRWAMEDREPISTWTDGRIALLGDAAHPMLQYLAQGACQALEDAVCLAGALRGGDDGIPAALRAYQDVRAPRTARLQRTARLWGDMWHVDGVSMLMRDELFRSRDVHDHRYVEWLYGTEPHEAGPPMPAPIAAVAGVG</sequence>
<keyword evidence="8" id="KW-1185">Reference proteome</keyword>
<evidence type="ECO:0000256" key="3">
    <source>
        <dbReference type="ARBA" id="ARBA00022827"/>
    </source>
</evidence>
<keyword evidence="3" id="KW-0274">FAD</keyword>
<feature type="domain" description="FAD-binding" evidence="6">
    <location>
        <begin position="6"/>
        <end position="345"/>
    </location>
</feature>
<reference evidence="7 8" key="1">
    <citation type="submission" date="2018-03" db="EMBL/GenBank/DDBJ databases">
        <title>Genomic Encyclopedia of Archaeal and Bacterial Type Strains, Phase II (KMG-II): from individual species to whole genera.</title>
        <authorList>
            <person name="Goeker M."/>
        </authorList>
    </citation>
    <scope>NUCLEOTIDE SEQUENCE [LARGE SCALE GENOMIC DNA]</scope>
    <source>
        <strain evidence="7 8">DSM 45601</strain>
    </source>
</reference>
<dbReference type="Proteomes" id="UP000237846">
    <property type="component" value="Unassembled WGS sequence"/>
</dbReference>
<evidence type="ECO:0000256" key="4">
    <source>
        <dbReference type="ARBA" id="ARBA00023002"/>
    </source>
</evidence>
<dbReference type="OrthoDB" id="9782160at2"/>
<dbReference type="InterPro" id="IPR002938">
    <property type="entry name" value="FAD-bd"/>
</dbReference>
<keyword evidence="4" id="KW-0560">Oxidoreductase</keyword>
<comment type="cofactor">
    <cofactor evidence="1">
        <name>FAD</name>
        <dbReference type="ChEBI" id="CHEBI:57692"/>
    </cofactor>
</comment>
<keyword evidence="5" id="KW-0503">Monooxygenase</keyword>
<dbReference type="GO" id="GO:0004497">
    <property type="term" value="F:monooxygenase activity"/>
    <property type="evidence" value="ECO:0007669"/>
    <property type="project" value="UniProtKB-KW"/>
</dbReference>
<keyword evidence="2" id="KW-0285">Flavoprotein</keyword>
<evidence type="ECO:0000256" key="1">
    <source>
        <dbReference type="ARBA" id="ARBA00001974"/>
    </source>
</evidence>